<evidence type="ECO:0000256" key="1">
    <source>
        <dbReference type="SAM" id="SignalP"/>
    </source>
</evidence>
<dbReference type="EMBL" id="HACG01019783">
    <property type="protein sequence ID" value="CEK66648.1"/>
    <property type="molecule type" value="Transcribed_RNA"/>
</dbReference>
<sequence length="127" mass="13949">MMKVIIALLALTSTVAAASIAHIQEQWFDDILKLMANLDELTAPLIPGRYLQENWVDDVLKANPTLEPLIVPLIQGREVQEVLIQDIITAIKHLFDFGGDNSGTAGTRAAQEDLIQDVITVIKDVFG</sequence>
<proteinExistence type="predicted"/>
<name>A0A0B6ZDM3_9EUPU</name>
<feature type="chain" id="PRO_5002126852" evidence="1">
    <location>
        <begin position="18"/>
        <end position="127"/>
    </location>
</feature>
<dbReference type="AlphaFoldDB" id="A0A0B6ZDM3"/>
<feature type="signal peptide" evidence="1">
    <location>
        <begin position="1"/>
        <end position="17"/>
    </location>
</feature>
<reference evidence="2" key="1">
    <citation type="submission" date="2014-12" db="EMBL/GenBank/DDBJ databases">
        <title>Insight into the proteome of Arion vulgaris.</title>
        <authorList>
            <person name="Aradska J."/>
            <person name="Bulat T."/>
            <person name="Smidak R."/>
            <person name="Sarate P."/>
            <person name="Gangsoo J."/>
            <person name="Sialana F."/>
            <person name="Bilban M."/>
            <person name="Lubec G."/>
        </authorList>
    </citation>
    <scope>NUCLEOTIDE SEQUENCE</scope>
    <source>
        <tissue evidence="2">Skin</tissue>
    </source>
</reference>
<keyword evidence="1" id="KW-0732">Signal</keyword>
<feature type="non-terminal residue" evidence="2">
    <location>
        <position position="127"/>
    </location>
</feature>
<gene>
    <name evidence="2" type="primary">ORF59639</name>
</gene>
<protein>
    <submittedName>
        <fullName evidence="2">Uncharacterized protein</fullName>
    </submittedName>
</protein>
<evidence type="ECO:0000313" key="2">
    <source>
        <dbReference type="EMBL" id="CEK66648.1"/>
    </source>
</evidence>
<organism evidence="2">
    <name type="scientific">Arion vulgaris</name>
    <dbReference type="NCBI Taxonomy" id="1028688"/>
    <lineage>
        <taxon>Eukaryota</taxon>
        <taxon>Metazoa</taxon>
        <taxon>Spiralia</taxon>
        <taxon>Lophotrochozoa</taxon>
        <taxon>Mollusca</taxon>
        <taxon>Gastropoda</taxon>
        <taxon>Heterobranchia</taxon>
        <taxon>Euthyneura</taxon>
        <taxon>Panpulmonata</taxon>
        <taxon>Eupulmonata</taxon>
        <taxon>Stylommatophora</taxon>
        <taxon>Helicina</taxon>
        <taxon>Arionoidea</taxon>
        <taxon>Arionidae</taxon>
        <taxon>Arion</taxon>
    </lineage>
</organism>
<accession>A0A0B6ZDM3</accession>